<evidence type="ECO:0000259" key="3">
    <source>
        <dbReference type="Pfam" id="PF14417"/>
    </source>
</evidence>
<dbReference type="EMBL" id="JAENJH010000013">
    <property type="protein sequence ID" value="MBK1789071.1"/>
    <property type="molecule type" value="Genomic_DNA"/>
</dbReference>
<gene>
    <name evidence="4" type="ORF">JHE00_32475</name>
</gene>
<dbReference type="InterPro" id="IPR050267">
    <property type="entry name" value="Anti-sigma-factor_SerPK"/>
</dbReference>
<dbReference type="Pfam" id="PF14417">
    <property type="entry name" value="MEDS"/>
    <property type="match status" value="1"/>
</dbReference>
<sequence length="314" mass="33970">MTAVSDPVPRPGHVHQGGFYSSDEQFRALVMPFLERGLIRGEPVVIAYDPRRAGLLRDWLGEPPGALYVDDLYRCPAAAIATYRKLFARLVGEGAARIRIAGDVPHAHDRARYPGWDRYESAVNVVWDEFPVLGRCLYDATATAPEVADVVERTHPYLVTGGDDLTANPRYEEPGTFEGLAPVPDPLEAREPLVELADPSAASARAAVREIAAAHVAERIVNDLVLAVSEATSNALLHGEPPLLVRIWARPDRVVVHVRDRGPGPENRLAGLVPAIGTITGSGLGLWLAHQLDLDVALLRGTDGFTVRVCGGSR</sequence>
<name>A0A934V549_9PSEU</name>
<dbReference type="PANTHER" id="PTHR35526">
    <property type="entry name" value="ANTI-SIGMA-F FACTOR RSBW-RELATED"/>
    <property type="match status" value="1"/>
</dbReference>
<dbReference type="SUPFAM" id="SSF55874">
    <property type="entry name" value="ATPase domain of HSP90 chaperone/DNA topoisomerase II/histidine kinase"/>
    <property type="match status" value="1"/>
</dbReference>
<keyword evidence="1" id="KW-0723">Serine/threonine-protein kinase</keyword>
<feature type="domain" description="MEDS" evidence="3">
    <location>
        <begin position="15"/>
        <end position="156"/>
    </location>
</feature>
<organism evidence="4 5">
    <name type="scientific">Prauserella cavernicola</name>
    <dbReference type="NCBI Taxonomy" id="2800127"/>
    <lineage>
        <taxon>Bacteria</taxon>
        <taxon>Bacillati</taxon>
        <taxon>Actinomycetota</taxon>
        <taxon>Actinomycetes</taxon>
        <taxon>Pseudonocardiales</taxon>
        <taxon>Pseudonocardiaceae</taxon>
        <taxon>Prauserella</taxon>
    </lineage>
</organism>
<keyword evidence="5" id="KW-1185">Reference proteome</keyword>
<dbReference type="GO" id="GO:0004674">
    <property type="term" value="F:protein serine/threonine kinase activity"/>
    <property type="evidence" value="ECO:0007669"/>
    <property type="project" value="UniProtKB-KW"/>
</dbReference>
<dbReference type="NCBIfam" id="NF041045">
    <property type="entry name" value="RsbA_anti_sig"/>
    <property type="match status" value="1"/>
</dbReference>
<dbReference type="Proteomes" id="UP000635245">
    <property type="component" value="Unassembled WGS sequence"/>
</dbReference>
<dbReference type="InterPro" id="IPR047718">
    <property type="entry name" value="RsbA-like_anti_sig"/>
</dbReference>
<comment type="caution">
    <text evidence="4">The sequence shown here is derived from an EMBL/GenBank/DDBJ whole genome shotgun (WGS) entry which is preliminary data.</text>
</comment>
<dbReference type="InterPro" id="IPR036890">
    <property type="entry name" value="HATPase_C_sf"/>
</dbReference>
<dbReference type="CDD" id="cd16936">
    <property type="entry name" value="HATPase_RsbW-like"/>
    <property type="match status" value="1"/>
</dbReference>
<dbReference type="Pfam" id="PF13581">
    <property type="entry name" value="HATPase_c_2"/>
    <property type="match status" value="1"/>
</dbReference>
<evidence type="ECO:0000313" key="5">
    <source>
        <dbReference type="Proteomes" id="UP000635245"/>
    </source>
</evidence>
<dbReference type="RefSeq" id="WP_200325632.1">
    <property type="nucleotide sequence ID" value="NZ_JAENJH010000013.1"/>
</dbReference>
<proteinExistence type="predicted"/>
<feature type="domain" description="Histidine kinase/HSP90-like ATPase" evidence="2">
    <location>
        <begin position="201"/>
        <end position="309"/>
    </location>
</feature>
<evidence type="ECO:0000313" key="4">
    <source>
        <dbReference type="EMBL" id="MBK1789071.1"/>
    </source>
</evidence>
<keyword evidence="4" id="KW-0418">Kinase</keyword>
<protein>
    <submittedName>
        <fullName evidence="4">Sensor histidine kinase</fullName>
    </submittedName>
</protein>
<dbReference type="PANTHER" id="PTHR35526:SF3">
    <property type="entry name" value="ANTI-SIGMA-F FACTOR RSBW"/>
    <property type="match status" value="1"/>
</dbReference>
<evidence type="ECO:0000259" key="2">
    <source>
        <dbReference type="Pfam" id="PF13581"/>
    </source>
</evidence>
<keyword evidence="4" id="KW-0808">Transferase</keyword>
<reference evidence="4" key="1">
    <citation type="submission" date="2020-12" db="EMBL/GenBank/DDBJ databases">
        <title>Prauserella sp. ASG 168, a novel actinomycete isolated from cave rock.</title>
        <authorList>
            <person name="Suriyachadkun C."/>
        </authorList>
    </citation>
    <scope>NUCLEOTIDE SEQUENCE</scope>
    <source>
        <strain evidence="4">ASG 168</strain>
    </source>
</reference>
<dbReference type="InterPro" id="IPR025847">
    <property type="entry name" value="MEDS_domain"/>
</dbReference>
<dbReference type="InterPro" id="IPR003594">
    <property type="entry name" value="HATPase_dom"/>
</dbReference>
<dbReference type="Gene3D" id="3.30.565.10">
    <property type="entry name" value="Histidine kinase-like ATPase, C-terminal domain"/>
    <property type="match status" value="1"/>
</dbReference>
<accession>A0A934V549</accession>
<dbReference type="AlphaFoldDB" id="A0A934V549"/>
<evidence type="ECO:0000256" key="1">
    <source>
        <dbReference type="ARBA" id="ARBA00022527"/>
    </source>
</evidence>